<dbReference type="GO" id="GO:0016020">
    <property type="term" value="C:membrane"/>
    <property type="evidence" value="ECO:0007669"/>
    <property type="project" value="InterPro"/>
</dbReference>
<comment type="caution">
    <text evidence="11">The sequence shown here is derived from an EMBL/GenBank/DDBJ whole genome shotgun (WGS) entry which is preliminary data.</text>
</comment>
<dbReference type="PROSITE" id="PS50893">
    <property type="entry name" value="ABC_TRANSPORTER_2"/>
    <property type="match status" value="1"/>
</dbReference>
<dbReference type="InterPro" id="IPR017871">
    <property type="entry name" value="ABC_transporter-like_CS"/>
</dbReference>
<keyword evidence="5 11" id="KW-0067">ATP-binding</keyword>
<dbReference type="InterPro" id="IPR050093">
    <property type="entry name" value="ABC_SmlMolc_Importer"/>
</dbReference>
<reference evidence="11" key="1">
    <citation type="journal article" date="2021" name="mSystems">
        <title>Bacteria and Archaea Synergistically Convert Glycine Betaine to Biogenic Methane in the Formosa Cold Seep of the South China Sea.</title>
        <authorList>
            <person name="Li L."/>
            <person name="Zhang W."/>
            <person name="Zhang S."/>
            <person name="Song L."/>
            <person name="Sun Q."/>
            <person name="Zhang H."/>
            <person name="Xiang H."/>
            <person name="Dong X."/>
        </authorList>
    </citation>
    <scope>NUCLEOTIDE SEQUENCE</scope>
    <source>
        <strain evidence="11">ZWT</strain>
    </source>
</reference>
<proteinExistence type="predicted"/>
<evidence type="ECO:0000259" key="10">
    <source>
        <dbReference type="PROSITE" id="PS50893"/>
    </source>
</evidence>
<sequence length="224" mass="25772">MFVEIKELFFKYKNAKRNTIEDFNIQIKQGEVISIFGKSGSGKSTMLRIISGLEIPDKGYIKIDDKVMVDKEQFIAPENRGVGMVFQDYSLFPHMTVEKNIEFGLKDMKKDEKKKRVEEVLALVDMMEYKKSYPYELSGGQQQRIAIARAVAPRPSILLLDEPFSNLDKDLQESIRAQIKNIIKQCGITCIFVTHDREDCRAMADRIVILKEGIIEEIINKTDL</sequence>
<dbReference type="PANTHER" id="PTHR42781">
    <property type="entry name" value="SPERMIDINE/PUTRESCINE IMPORT ATP-BINDING PROTEIN POTA"/>
    <property type="match status" value="1"/>
</dbReference>
<dbReference type="InterPro" id="IPR027417">
    <property type="entry name" value="P-loop_NTPase"/>
</dbReference>
<evidence type="ECO:0000256" key="6">
    <source>
        <dbReference type="ARBA" id="ARBA00023004"/>
    </source>
</evidence>
<dbReference type="CDD" id="cd03259">
    <property type="entry name" value="ABC_Carb_Solutes_like"/>
    <property type="match status" value="1"/>
</dbReference>
<keyword evidence="2" id="KW-1003">Cell membrane</keyword>
<evidence type="ECO:0000256" key="4">
    <source>
        <dbReference type="ARBA" id="ARBA00022741"/>
    </source>
</evidence>
<keyword evidence="7" id="KW-0406">Ion transport</keyword>
<dbReference type="GO" id="GO:0015418">
    <property type="term" value="F:ABC-type quaternary ammonium compound transporting activity"/>
    <property type="evidence" value="ECO:0007669"/>
    <property type="project" value="UniProtKB-EC"/>
</dbReference>
<keyword evidence="3" id="KW-0410">Iron transport</keyword>
<dbReference type="PROSITE" id="PS00211">
    <property type="entry name" value="ABC_TRANSPORTER_1"/>
    <property type="match status" value="1"/>
</dbReference>
<dbReference type="SMART" id="SM00382">
    <property type="entry name" value="AAA"/>
    <property type="match status" value="1"/>
</dbReference>
<keyword evidence="4" id="KW-0547">Nucleotide-binding</keyword>
<evidence type="ECO:0000256" key="2">
    <source>
        <dbReference type="ARBA" id="ARBA00022475"/>
    </source>
</evidence>
<evidence type="ECO:0000313" key="12">
    <source>
        <dbReference type="Proteomes" id="UP001056429"/>
    </source>
</evidence>
<evidence type="ECO:0000313" key="11">
    <source>
        <dbReference type="EMBL" id="MCM1991462.1"/>
    </source>
</evidence>
<name>A0A9J6P5Q5_9CLOT</name>
<dbReference type="InterPro" id="IPR015853">
    <property type="entry name" value="ABC_transpr_FbpC"/>
</dbReference>
<dbReference type="AlphaFoldDB" id="A0A9J6P5Q5"/>
<keyword evidence="8" id="KW-0472">Membrane</keyword>
<dbReference type="SUPFAM" id="SSF52540">
    <property type="entry name" value="P-loop containing nucleoside triphosphate hydrolases"/>
    <property type="match status" value="1"/>
</dbReference>
<dbReference type="GO" id="GO:0015408">
    <property type="term" value="F:ABC-type ferric iron transporter activity"/>
    <property type="evidence" value="ECO:0007669"/>
    <property type="project" value="InterPro"/>
</dbReference>
<reference evidence="11" key="2">
    <citation type="submission" date="2021-04" db="EMBL/GenBank/DDBJ databases">
        <authorList>
            <person name="Dong X."/>
        </authorList>
    </citation>
    <scope>NUCLEOTIDE SEQUENCE</scope>
    <source>
        <strain evidence="11">ZWT</strain>
    </source>
</reference>
<dbReference type="Gene3D" id="3.40.50.300">
    <property type="entry name" value="P-loop containing nucleotide triphosphate hydrolases"/>
    <property type="match status" value="1"/>
</dbReference>
<dbReference type="Pfam" id="PF00005">
    <property type="entry name" value="ABC_tran"/>
    <property type="match status" value="1"/>
</dbReference>
<keyword evidence="6" id="KW-0408">Iron</keyword>
<keyword evidence="1" id="KW-0813">Transport</keyword>
<keyword evidence="12" id="KW-1185">Reference proteome</keyword>
<dbReference type="GO" id="GO:0016887">
    <property type="term" value="F:ATP hydrolysis activity"/>
    <property type="evidence" value="ECO:0007669"/>
    <property type="project" value="InterPro"/>
</dbReference>
<dbReference type="EMBL" id="JAGSOJ010000004">
    <property type="protein sequence ID" value="MCM1991462.1"/>
    <property type="molecule type" value="Genomic_DNA"/>
</dbReference>
<dbReference type="RefSeq" id="WP_250860583.1">
    <property type="nucleotide sequence ID" value="NZ_JAGSOJ010000004.1"/>
</dbReference>
<evidence type="ECO:0000256" key="3">
    <source>
        <dbReference type="ARBA" id="ARBA00022496"/>
    </source>
</evidence>
<dbReference type="Proteomes" id="UP001056429">
    <property type="component" value="Unassembled WGS sequence"/>
</dbReference>
<accession>A0A9J6P5Q5</accession>
<protein>
    <recommendedName>
        <fullName evidence="9">ABC-type quaternary amine transporter</fullName>
        <ecNumber evidence="9">7.6.2.9</ecNumber>
    </recommendedName>
</protein>
<evidence type="ECO:0000256" key="1">
    <source>
        <dbReference type="ARBA" id="ARBA00022448"/>
    </source>
</evidence>
<evidence type="ECO:0000256" key="7">
    <source>
        <dbReference type="ARBA" id="ARBA00023065"/>
    </source>
</evidence>
<evidence type="ECO:0000256" key="9">
    <source>
        <dbReference type="ARBA" id="ARBA00066388"/>
    </source>
</evidence>
<dbReference type="FunFam" id="3.40.50.300:FF:000425">
    <property type="entry name" value="Probable ABC transporter, ATP-binding subunit"/>
    <property type="match status" value="1"/>
</dbReference>
<feature type="domain" description="ABC transporter" evidence="10">
    <location>
        <begin position="3"/>
        <end position="224"/>
    </location>
</feature>
<gene>
    <name evidence="11" type="ORF">KDK92_17140</name>
</gene>
<dbReference type="PANTHER" id="PTHR42781:SF4">
    <property type="entry name" value="SPERMIDINE_PUTRESCINE IMPORT ATP-BINDING PROTEIN POTA"/>
    <property type="match status" value="1"/>
</dbReference>
<dbReference type="EC" id="7.6.2.9" evidence="9"/>
<dbReference type="GO" id="GO:0005524">
    <property type="term" value="F:ATP binding"/>
    <property type="evidence" value="ECO:0007669"/>
    <property type="project" value="UniProtKB-KW"/>
</dbReference>
<evidence type="ECO:0000256" key="5">
    <source>
        <dbReference type="ARBA" id="ARBA00022840"/>
    </source>
</evidence>
<dbReference type="InterPro" id="IPR003593">
    <property type="entry name" value="AAA+_ATPase"/>
</dbReference>
<organism evidence="11 12">
    <name type="scientific">Oceanirhabdus seepicola</name>
    <dbReference type="NCBI Taxonomy" id="2828781"/>
    <lineage>
        <taxon>Bacteria</taxon>
        <taxon>Bacillati</taxon>
        <taxon>Bacillota</taxon>
        <taxon>Clostridia</taxon>
        <taxon>Eubacteriales</taxon>
        <taxon>Clostridiaceae</taxon>
        <taxon>Oceanirhabdus</taxon>
    </lineage>
</organism>
<evidence type="ECO:0000256" key="8">
    <source>
        <dbReference type="ARBA" id="ARBA00023136"/>
    </source>
</evidence>
<dbReference type="InterPro" id="IPR003439">
    <property type="entry name" value="ABC_transporter-like_ATP-bd"/>
</dbReference>